<comment type="caution">
    <text evidence="9">The sequence shown here is derived from an EMBL/GenBank/DDBJ whole genome shotgun (WGS) entry which is preliminary data.</text>
</comment>
<keyword evidence="10" id="KW-1185">Reference proteome</keyword>
<evidence type="ECO:0000313" key="10">
    <source>
        <dbReference type="Proteomes" id="UP000283255"/>
    </source>
</evidence>
<evidence type="ECO:0000256" key="2">
    <source>
        <dbReference type="ARBA" id="ARBA00008163"/>
    </source>
</evidence>
<dbReference type="PANTHER" id="PTHR35093">
    <property type="entry name" value="OUTER MEMBRANE PROTEIN NMB0088-RELATED"/>
    <property type="match status" value="1"/>
</dbReference>
<keyword evidence="6" id="KW-0472">Membrane</keyword>
<dbReference type="OrthoDB" id="19849at2"/>
<keyword evidence="5 8" id="KW-0732">Signal</keyword>
<comment type="similarity">
    <text evidence="2">Belongs to the OmpP1/FadL family.</text>
</comment>
<feature type="chain" id="PRO_5019347415" evidence="8">
    <location>
        <begin position="22"/>
        <end position="380"/>
    </location>
</feature>
<sequence length="380" mass="40819">MQKTLAPWAIFASLISLPATGAGLSLSQMGTAESLATAGVTGVVNNRDSSAVVTNPAGLTGIDDYSYHVGLQYLDLSQHFEGDQLYASADSTSNQLLPHLSYAKRINDDWVAGIALHAPGGLGLEYASGALGGVGDLTILDESAISAVNLTASVGYQVNEQLSLGASLIGQYSDFSMTFFKGHSREQEVSDSDFRLSFSLGAQYQIDKWLFGLTYSSGTEHKYDDLAFTTINGGEIVIAEKMRTPRSVVLGAEYALTPQTHLSAKVNWEQWSRFGDSLDRDYQDTFGIGAAVRHDLGSWTLMAGASYDSSPIDSASQRTIDLALDEAWRIGVGAETQVWGDKTLGIAYQYSDLGEAKIDGVAQGSFTKNRLHFITASLKY</sequence>
<reference evidence="9 10" key="2">
    <citation type="submission" date="2019-01" db="EMBL/GenBank/DDBJ databases">
        <title>Motilimonas pumilus sp. nov., isolated from the gut of sea cucumber (Apostichopus japonicus).</title>
        <authorList>
            <person name="Wang F.-Q."/>
            <person name="Ren L.-H."/>
            <person name="Lin Y.-W."/>
            <person name="Sun G.-H."/>
            <person name="Du Z.-J."/>
            <person name="Zhao J.-X."/>
            <person name="Liu X.-J."/>
            <person name="Liu L.-J."/>
        </authorList>
    </citation>
    <scope>NUCLEOTIDE SEQUENCE [LARGE SCALE GENOMIC DNA]</scope>
    <source>
        <strain evidence="9 10">PLHSC7-2</strain>
    </source>
</reference>
<evidence type="ECO:0000256" key="3">
    <source>
        <dbReference type="ARBA" id="ARBA00022452"/>
    </source>
</evidence>
<name>A0A418YFV5_9GAMM</name>
<gene>
    <name evidence="9" type="ORF">D1Z90_07970</name>
</gene>
<keyword evidence="7" id="KW-0998">Cell outer membrane</keyword>
<evidence type="ECO:0000256" key="4">
    <source>
        <dbReference type="ARBA" id="ARBA00022692"/>
    </source>
</evidence>
<organism evidence="9 10">
    <name type="scientific">Motilimonas pumila</name>
    <dbReference type="NCBI Taxonomy" id="2303987"/>
    <lineage>
        <taxon>Bacteria</taxon>
        <taxon>Pseudomonadati</taxon>
        <taxon>Pseudomonadota</taxon>
        <taxon>Gammaproteobacteria</taxon>
        <taxon>Alteromonadales</taxon>
        <taxon>Alteromonadales genera incertae sedis</taxon>
        <taxon>Motilimonas</taxon>
    </lineage>
</organism>
<keyword evidence="3" id="KW-1134">Transmembrane beta strand</keyword>
<dbReference type="GO" id="GO:0015483">
    <property type="term" value="F:long-chain fatty acid transporting porin activity"/>
    <property type="evidence" value="ECO:0007669"/>
    <property type="project" value="TreeGrafter"/>
</dbReference>
<dbReference type="GO" id="GO:0009279">
    <property type="term" value="C:cell outer membrane"/>
    <property type="evidence" value="ECO:0007669"/>
    <property type="project" value="UniProtKB-SubCell"/>
</dbReference>
<reference evidence="9 10" key="1">
    <citation type="submission" date="2018-09" db="EMBL/GenBank/DDBJ databases">
        <authorList>
            <person name="Wang F."/>
        </authorList>
    </citation>
    <scope>NUCLEOTIDE SEQUENCE [LARGE SCALE GENOMIC DNA]</scope>
    <source>
        <strain evidence="9 10">PLHSC7-2</strain>
    </source>
</reference>
<dbReference type="InterPro" id="IPR005017">
    <property type="entry name" value="OMPP1/FadL/TodX"/>
</dbReference>
<evidence type="ECO:0000256" key="5">
    <source>
        <dbReference type="ARBA" id="ARBA00022729"/>
    </source>
</evidence>
<dbReference type="AlphaFoldDB" id="A0A418YFV5"/>
<dbReference type="RefSeq" id="WP_119910231.1">
    <property type="nucleotide sequence ID" value="NZ_QZCH01000008.1"/>
</dbReference>
<evidence type="ECO:0000256" key="7">
    <source>
        <dbReference type="ARBA" id="ARBA00023237"/>
    </source>
</evidence>
<dbReference type="Gene3D" id="2.40.160.60">
    <property type="entry name" value="Outer membrane protein transport protein (OMPP1/FadL/TodX)"/>
    <property type="match status" value="1"/>
</dbReference>
<dbReference type="PANTHER" id="PTHR35093:SF8">
    <property type="entry name" value="OUTER MEMBRANE PROTEIN NMB0088-RELATED"/>
    <property type="match status" value="1"/>
</dbReference>
<dbReference type="Pfam" id="PF03349">
    <property type="entry name" value="Toluene_X"/>
    <property type="match status" value="1"/>
</dbReference>
<dbReference type="EMBL" id="QZCH01000008">
    <property type="protein sequence ID" value="RJG48421.1"/>
    <property type="molecule type" value="Genomic_DNA"/>
</dbReference>
<evidence type="ECO:0000256" key="1">
    <source>
        <dbReference type="ARBA" id="ARBA00004571"/>
    </source>
</evidence>
<keyword evidence="4" id="KW-0812">Transmembrane</keyword>
<evidence type="ECO:0000256" key="8">
    <source>
        <dbReference type="SAM" id="SignalP"/>
    </source>
</evidence>
<feature type="signal peptide" evidence="8">
    <location>
        <begin position="1"/>
        <end position="21"/>
    </location>
</feature>
<proteinExistence type="inferred from homology"/>
<evidence type="ECO:0000313" key="9">
    <source>
        <dbReference type="EMBL" id="RJG48421.1"/>
    </source>
</evidence>
<dbReference type="Proteomes" id="UP000283255">
    <property type="component" value="Unassembled WGS sequence"/>
</dbReference>
<comment type="subcellular location">
    <subcellularLocation>
        <location evidence="1">Cell outer membrane</location>
        <topology evidence="1">Multi-pass membrane protein</topology>
    </subcellularLocation>
</comment>
<evidence type="ECO:0000256" key="6">
    <source>
        <dbReference type="ARBA" id="ARBA00023136"/>
    </source>
</evidence>
<dbReference type="SUPFAM" id="SSF56935">
    <property type="entry name" value="Porins"/>
    <property type="match status" value="1"/>
</dbReference>
<protein>
    <submittedName>
        <fullName evidence="9">Aromatic hydrocarbon degradation protein</fullName>
    </submittedName>
</protein>
<accession>A0A418YFV5</accession>